<reference evidence="2 3" key="1">
    <citation type="journal article" date="2015" name="Genome Announc.">
        <title>Genome Sequences of Oblitimonas alkaliphila gen. nov. sp. nov. (Proposed), a Novel Bacterium of the Pseudomonadaceae Family.</title>
        <authorList>
            <person name="Lauer A.C."/>
            <person name="Nicholson A.C."/>
            <person name="Humrighouse B.W."/>
            <person name="Emery B."/>
            <person name="Drobish A."/>
            <person name="Juieng P."/>
            <person name="Loparev V."/>
            <person name="McQuiston J.R."/>
        </authorList>
    </citation>
    <scope>NUCLEOTIDE SEQUENCE [LARGE SCALE GENOMIC DNA]</scope>
    <source>
        <strain evidence="2 3">E5571</strain>
    </source>
</reference>
<name>A0A0K1XDB0_9GAMM</name>
<dbReference type="InterPro" id="IPR010718">
    <property type="entry name" value="DUF1294"/>
</dbReference>
<evidence type="ECO:0008006" key="4">
    <source>
        <dbReference type="Google" id="ProtNLM"/>
    </source>
</evidence>
<evidence type="ECO:0000313" key="3">
    <source>
        <dbReference type="Proteomes" id="UP000063953"/>
    </source>
</evidence>
<dbReference type="Pfam" id="PF06961">
    <property type="entry name" value="DUF1294"/>
    <property type="match status" value="1"/>
</dbReference>
<keyword evidence="3" id="KW-1185">Reference proteome</keyword>
<dbReference type="STRING" id="1697053.AKN87_05780"/>
<sequence>MQKITTVVWSRRCYGLAMLLLIAGFALFYWRHATIYPVVIYLLLSVVSFIQYFVDKQRAVQQRPRIAEKNLHWLELLGGWPGAYLAQQWLRHKTQKTAFLWVFWCIVSLHLLLWAGWALYIFRT</sequence>
<evidence type="ECO:0000256" key="1">
    <source>
        <dbReference type="SAM" id="Phobius"/>
    </source>
</evidence>
<gene>
    <name evidence="2" type="ORF">AKN88_03795</name>
</gene>
<dbReference type="EMBL" id="CP012365">
    <property type="protein sequence ID" value="AKX59157.1"/>
    <property type="molecule type" value="Genomic_DNA"/>
</dbReference>
<dbReference type="AlphaFoldDB" id="A0A0K1XDB0"/>
<accession>A0A0K1XDB0</accession>
<protein>
    <recommendedName>
        <fullName evidence="4">DUF1294 domain-containing protein</fullName>
    </recommendedName>
</protein>
<organism evidence="2 3">
    <name type="scientific">Thiopseudomonas alkaliphila</name>
    <dbReference type="NCBI Taxonomy" id="1697053"/>
    <lineage>
        <taxon>Bacteria</taxon>
        <taxon>Pseudomonadati</taxon>
        <taxon>Pseudomonadota</taxon>
        <taxon>Gammaproteobacteria</taxon>
        <taxon>Pseudomonadales</taxon>
        <taxon>Pseudomonadaceae</taxon>
        <taxon>Thiopseudomonas</taxon>
    </lineage>
</organism>
<dbReference type="Proteomes" id="UP000063953">
    <property type="component" value="Chromosome"/>
</dbReference>
<feature type="transmembrane region" description="Helical" evidence="1">
    <location>
        <begin position="98"/>
        <end position="122"/>
    </location>
</feature>
<proteinExistence type="predicted"/>
<keyword evidence="1" id="KW-1133">Transmembrane helix</keyword>
<dbReference type="RefSeq" id="WP_064496116.1">
    <property type="nucleotide sequence ID" value="NZ_CP012365.1"/>
</dbReference>
<feature type="transmembrane region" description="Helical" evidence="1">
    <location>
        <begin position="35"/>
        <end position="54"/>
    </location>
</feature>
<dbReference type="PATRIC" id="fig|1698449.3.peg.760"/>
<keyword evidence="1" id="KW-0812">Transmembrane</keyword>
<evidence type="ECO:0000313" key="2">
    <source>
        <dbReference type="EMBL" id="AKX59157.1"/>
    </source>
</evidence>
<keyword evidence="1" id="KW-0472">Membrane</keyword>
<feature type="transmembrane region" description="Helical" evidence="1">
    <location>
        <begin position="12"/>
        <end position="29"/>
    </location>
</feature>